<organism evidence="1 2">
    <name type="scientific">Entomortierella parvispora</name>
    <dbReference type="NCBI Taxonomy" id="205924"/>
    <lineage>
        <taxon>Eukaryota</taxon>
        <taxon>Fungi</taxon>
        <taxon>Fungi incertae sedis</taxon>
        <taxon>Mucoromycota</taxon>
        <taxon>Mortierellomycotina</taxon>
        <taxon>Mortierellomycetes</taxon>
        <taxon>Mortierellales</taxon>
        <taxon>Mortierellaceae</taxon>
        <taxon>Entomortierella</taxon>
    </lineage>
</organism>
<sequence>MAHMYRFTHEAVTVVATQDQEELLSTAVPAEISLSSLTMFCAILFMNEFRKVGMDSVDVAKTCNMSEWRRRLYRGAATAGEEDDDIMDLPPKPVSRSGQIYATTSAEETSGKESFNAFLFVHHRPSLAKTIPSTGASGNSTSASPASLSPEAQDLVALKGATHIWLCGSDPEQRRHHLMSKCLDRVEQDVRDWKASGEGSGVLCVHTIPQAFPAMIQFLIKNGFQGGERIIGGENGKVLYWKQVA</sequence>
<accession>A0A9P3H778</accession>
<gene>
    <name evidence="1" type="ORF">EMPS_03694</name>
</gene>
<evidence type="ECO:0000313" key="2">
    <source>
        <dbReference type="Proteomes" id="UP000827284"/>
    </source>
</evidence>
<reference evidence="1" key="1">
    <citation type="submission" date="2021-11" db="EMBL/GenBank/DDBJ databases">
        <authorList>
            <person name="Herlambang A."/>
            <person name="Guo Y."/>
            <person name="Takashima Y."/>
            <person name="Nishizawa T."/>
        </authorList>
    </citation>
    <scope>NUCLEOTIDE SEQUENCE</scope>
    <source>
        <strain evidence="1">E1425</strain>
    </source>
</reference>
<keyword evidence="2" id="KW-1185">Reference proteome</keyword>
<protein>
    <submittedName>
        <fullName evidence="1">Uncharacterized protein</fullName>
    </submittedName>
</protein>
<name>A0A9P3H778_9FUNG</name>
<comment type="caution">
    <text evidence="1">The sequence shown here is derived from an EMBL/GenBank/DDBJ whole genome shotgun (WGS) entry which is preliminary data.</text>
</comment>
<reference evidence="1" key="2">
    <citation type="journal article" date="2022" name="Microbiol. Resour. Announc.">
        <title>Whole-Genome Sequence of Entomortierella parvispora E1425, a Mucoromycotan Fungus Associated with Burkholderiaceae-Related Endosymbiotic Bacteria.</title>
        <authorList>
            <person name="Herlambang A."/>
            <person name="Guo Y."/>
            <person name="Takashima Y."/>
            <person name="Narisawa K."/>
            <person name="Ohta H."/>
            <person name="Nishizawa T."/>
        </authorList>
    </citation>
    <scope>NUCLEOTIDE SEQUENCE</scope>
    <source>
        <strain evidence="1">E1425</strain>
    </source>
</reference>
<dbReference type="EMBL" id="BQFW01000005">
    <property type="protein sequence ID" value="GJJ71344.1"/>
    <property type="molecule type" value="Genomic_DNA"/>
</dbReference>
<proteinExistence type="predicted"/>
<dbReference type="OrthoDB" id="2328344at2759"/>
<evidence type="ECO:0000313" key="1">
    <source>
        <dbReference type="EMBL" id="GJJ71344.1"/>
    </source>
</evidence>
<dbReference type="AlphaFoldDB" id="A0A9P3H778"/>
<dbReference type="Proteomes" id="UP000827284">
    <property type="component" value="Unassembled WGS sequence"/>
</dbReference>